<comment type="caution">
    <text evidence="2">The sequence shown here is derived from an EMBL/GenBank/DDBJ whole genome shotgun (WGS) entry which is preliminary data.</text>
</comment>
<evidence type="ECO:0000256" key="1">
    <source>
        <dbReference type="SAM" id="MobiDB-lite"/>
    </source>
</evidence>
<evidence type="ECO:0000313" key="3">
    <source>
        <dbReference type="Proteomes" id="UP001066276"/>
    </source>
</evidence>
<reference evidence="2" key="1">
    <citation type="journal article" date="2022" name="bioRxiv">
        <title>Sequencing and chromosome-scale assembly of the giantPleurodeles waltlgenome.</title>
        <authorList>
            <person name="Brown T."/>
            <person name="Elewa A."/>
            <person name="Iarovenko S."/>
            <person name="Subramanian E."/>
            <person name="Araus A.J."/>
            <person name="Petzold A."/>
            <person name="Susuki M."/>
            <person name="Suzuki K.-i.T."/>
            <person name="Hayashi T."/>
            <person name="Toyoda A."/>
            <person name="Oliveira C."/>
            <person name="Osipova E."/>
            <person name="Leigh N.D."/>
            <person name="Simon A."/>
            <person name="Yun M.H."/>
        </authorList>
    </citation>
    <scope>NUCLEOTIDE SEQUENCE</scope>
    <source>
        <strain evidence="2">20211129_DDA</strain>
        <tissue evidence="2">Liver</tissue>
    </source>
</reference>
<accession>A0AAV7P226</accession>
<keyword evidence="3" id="KW-1185">Reference proteome</keyword>
<dbReference type="EMBL" id="JANPWB010000012">
    <property type="protein sequence ID" value="KAJ1120678.1"/>
    <property type="molecule type" value="Genomic_DNA"/>
</dbReference>
<evidence type="ECO:0000313" key="2">
    <source>
        <dbReference type="EMBL" id="KAJ1120678.1"/>
    </source>
</evidence>
<dbReference type="Proteomes" id="UP001066276">
    <property type="component" value="Chromosome 8"/>
</dbReference>
<dbReference type="AlphaFoldDB" id="A0AAV7P226"/>
<sequence>MRPRPGDGRIPPMPLTATRRRPQQSRREKTTPEPAHQRRQQQEDFPDAGGTNRRRRSAQTGLALGRSWTNQPRSDSKKGGRGVLSAGSVGSGGLAE</sequence>
<name>A0AAV7P226_PLEWA</name>
<organism evidence="2 3">
    <name type="scientific">Pleurodeles waltl</name>
    <name type="common">Iberian ribbed newt</name>
    <dbReference type="NCBI Taxonomy" id="8319"/>
    <lineage>
        <taxon>Eukaryota</taxon>
        <taxon>Metazoa</taxon>
        <taxon>Chordata</taxon>
        <taxon>Craniata</taxon>
        <taxon>Vertebrata</taxon>
        <taxon>Euteleostomi</taxon>
        <taxon>Amphibia</taxon>
        <taxon>Batrachia</taxon>
        <taxon>Caudata</taxon>
        <taxon>Salamandroidea</taxon>
        <taxon>Salamandridae</taxon>
        <taxon>Pleurodelinae</taxon>
        <taxon>Pleurodeles</taxon>
    </lineage>
</organism>
<proteinExistence type="predicted"/>
<gene>
    <name evidence="2" type="ORF">NDU88_008840</name>
</gene>
<feature type="region of interest" description="Disordered" evidence="1">
    <location>
        <begin position="1"/>
        <end position="96"/>
    </location>
</feature>
<protein>
    <submittedName>
        <fullName evidence="2">Uncharacterized protein</fullName>
    </submittedName>
</protein>